<feature type="region of interest" description="Disordered" evidence="5">
    <location>
        <begin position="702"/>
        <end position="945"/>
    </location>
</feature>
<feature type="compositionally biased region" description="Basic and acidic residues" evidence="5">
    <location>
        <begin position="266"/>
        <end position="279"/>
    </location>
</feature>
<feature type="region of interest" description="Disordered" evidence="5">
    <location>
        <begin position="1205"/>
        <end position="1254"/>
    </location>
</feature>
<accession>A0A183UD25</accession>
<evidence type="ECO:0000256" key="3">
    <source>
        <dbReference type="ARBA" id="ARBA00015522"/>
    </source>
</evidence>
<comment type="similarity">
    <text evidence="2">Belongs to the NOP16 family.</text>
</comment>
<dbReference type="GO" id="GO:0005730">
    <property type="term" value="C:nucleolus"/>
    <property type="evidence" value="ECO:0007669"/>
    <property type="project" value="UniProtKB-SubCell"/>
</dbReference>
<feature type="region of interest" description="Disordered" evidence="5">
    <location>
        <begin position="1323"/>
        <end position="1357"/>
    </location>
</feature>
<feature type="compositionally biased region" description="Basic and acidic residues" evidence="5">
    <location>
        <begin position="905"/>
        <end position="914"/>
    </location>
</feature>
<dbReference type="InterPro" id="IPR019002">
    <property type="entry name" value="Ribosome_biogenesis_Nop16"/>
</dbReference>
<feature type="compositionally biased region" description="Basic and acidic residues" evidence="5">
    <location>
        <begin position="1010"/>
        <end position="1030"/>
    </location>
</feature>
<feature type="compositionally biased region" description="Basic and acidic residues" evidence="5">
    <location>
        <begin position="858"/>
        <end position="891"/>
    </location>
</feature>
<feature type="compositionally biased region" description="Basic and acidic residues" evidence="5">
    <location>
        <begin position="244"/>
        <end position="257"/>
    </location>
</feature>
<feature type="compositionally biased region" description="Basic and acidic residues" evidence="5">
    <location>
        <begin position="1065"/>
        <end position="1080"/>
    </location>
</feature>
<keyword evidence="4" id="KW-0539">Nucleus</keyword>
<dbReference type="Pfam" id="PF09420">
    <property type="entry name" value="Nop16"/>
    <property type="match status" value="1"/>
</dbReference>
<feature type="compositionally biased region" description="Polar residues" evidence="5">
    <location>
        <begin position="894"/>
        <end position="904"/>
    </location>
</feature>
<feature type="compositionally biased region" description="Polar residues" evidence="5">
    <location>
        <begin position="1033"/>
        <end position="1042"/>
    </location>
</feature>
<evidence type="ECO:0000313" key="6">
    <source>
        <dbReference type="EMBL" id="VDM37721.1"/>
    </source>
</evidence>
<dbReference type="Proteomes" id="UP000050794">
    <property type="component" value="Unassembled WGS sequence"/>
</dbReference>
<evidence type="ECO:0000256" key="5">
    <source>
        <dbReference type="SAM" id="MobiDB-lite"/>
    </source>
</evidence>
<feature type="compositionally biased region" description="Basic and acidic residues" evidence="5">
    <location>
        <begin position="761"/>
        <end position="773"/>
    </location>
</feature>
<feature type="compositionally biased region" description="Basic and acidic residues" evidence="5">
    <location>
        <begin position="1090"/>
        <end position="1118"/>
    </location>
</feature>
<organism evidence="7 8">
    <name type="scientific">Toxocara canis</name>
    <name type="common">Canine roundworm</name>
    <dbReference type="NCBI Taxonomy" id="6265"/>
    <lineage>
        <taxon>Eukaryota</taxon>
        <taxon>Metazoa</taxon>
        <taxon>Ecdysozoa</taxon>
        <taxon>Nematoda</taxon>
        <taxon>Chromadorea</taxon>
        <taxon>Rhabditida</taxon>
        <taxon>Spirurina</taxon>
        <taxon>Ascaridomorpha</taxon>
        <taxon>Ascaridoidea</taxon>
        <taxon>Toxocaridae</taxon>
        <taxon>Toxocara</taxon>
    </lineage>
</organism>
<feature type="region of interest" description="Disordered" evidence="5">
    <location>
        <begin position="1"/>
        <end position="57"/>
    </location>
</feature>
<evidence type="ECO:0000313" key="8">
    <source>
        <dbReference type="WBParaSite" id="TCNE_0000639501-mRNA-1"/>
    </source>
</evidence>
<feature type="compositionally biased region" description="Basic and acidic residues" evidence="5">
    <location>
        <begin position="1"/>
        <end position="39"/>
    </location>
</feature>
<feature type="compositionally biased region" description="Low complexity" evidence="5">
    <location>
        <begin position="98"/>
        <end position="108"/>
    </location>
</feature>
<sequence>MRRCAHEAEGGQCEDNKQQSREEEQILQAKRDSDDRYNEEMNVQHTEEKPQETERSALGECVVRAAEMDVAMEGDLEPSCFEESLNELEFQRGKEAQPNEQSAQQQPQELDDVASDGRRLLKEISTERNLESAANQQKRRTQQPHEEYDQQAGKPSAEQQYDPTEQIMAEYMDGKQFKQLPTEEHPERISPKGFENQLQRAETQPTGAQATDEQHEQLAPVEQMAEEIAEHISNEQIFGLVLQDRAEKESPKTKELPADQSAIEKSYGEDELVRAEHVKQNLTEQQPSMEQRSEPVQQNRPEENQMKPEKLPTDECAVGQSHEDPEFIAENHEPGQQLEFLPTKFFESVPQAGENMELNETDKLPTHQNIDDTEHEAEQFVAAVQMAEVLLAQLSAEQAFRPKPENEADNIPQNTEKASSDQLELGTPEVSQEAALEEPAEHHVSELHVQEQADRAEQGTERLLKPKQSEQLHEKPEPAPVTTVRAEQAVQLSETIQKQAAEESHQEPGEFEHVADQSYDEQKQLEYSEWKQCELAFEALPQGEGEQLRQKVDESTADENKTTRQPCVQSEPVKHFGREQLGQHSEVPPHEPAGEVRELARKSLADEHTARELHEEQWSVQYLEEEEPLPLETEAVPCEAAEKAHRNVKEPLQDKRTADETREQKMPLEQSQGEQLEQVSAAMLQDAAEALQILEVHAAEQLHQQGTASEHSEREQSKHVLEALPQHAAEELHGILEEHLAEQPHHEGRSEEPLEGVTEALSKEVPEEAREMVGEQPTEENTAELSHKKEGSMEHLKGERLEPLSLAMPKEQAEEEYAAVGKPPAEEHTAELPYEEEGATEHLEGEQVEQFSPVMPKEVAEEAREVVEEPPEEEHAGELPHEQEAVMEHMQGEQLEQVSTVTSKDVSEEAHEVLGEPLAEQAAELPLEKEGTVEHSEREQLESVASAMPNEVAEEAHEVVGELHAEQAAELPHENEEAMEHLEGERMEQVSPVTSKEAAEEANEVVEEPPAEKRAGELPHERKAAMEHLQGEQLEQVSTVTSKEAAEEAHEILGEPLAEQAAELPLEKEGTMEHPEREQLESVSSAMPKEAAEEAHEVVGELHAEQAAELPHENEGAVGHLEEEQMEQFSAVTPKEIAEEAHEVVEELPAEELAGELPHEQKAAVEHLQGEQLEQVSTVTSKEAAGEAHEVVGELHAEQAAELPLENEGAVGHLEEEQMGQVSDVVSKAASAEAHEKDEQPVEECAAGQPQEMQRQVERFGCEVVDHTFLARQEEAEEDGQRKAEELETDEPIAGQQQKLAIDEKSQDIAEFIGPEHSEGVEVQQASVGQSFVPLSREGSEEEKRKPEELSEPANGSARSIETMFGAVGHVPDHGRLADVAAFEGGGLAAVNDLKVVQPPVIVETGPYEGQYNEQSTQKTTEVITVGGEPTEVIVDKTVVTLDSGASPDQFAQNIAKLAEEHPELMKNANIELGEGITGKVTVTTYTTKTTTNYEPTNVIKRDPIVLAVEREKRTEMMRQRRERLYKLLPRDVEFCTRMIEAHGNDYEAMAKDPLNVHQETAKSIQRKIRIFRESPQFETYIQSKNNSPAPSPVPPPL</sequence>
<keyword evidence="7" id="KW-1185">Reference proteome</keyword>
<feature type="compositionally biased region" description="Basic and acidic residues" evidence="5">
    <location>
        <begin position="728"/>
        <end position="752"/>
    </location>
</feature>
<feature type="compositionally biased region" description="Basic and acidic residues" evidence="5">
    <location>
        <begin position="300"/>
        <end position="313"/>
    </location>
</feature>
<feature type="region of interest" description="Disordered" evidence="5">
    <location>
        <begin position="398"/>
        <end position="522"/>
    </location>
</feature>
<feature type="region of interest" description="Disordered" evidence="5">
    <location>
        <begin position="74"/>
        <end position="217"/>
    </location>
</feature>
<feature type="compositionally biased region" description="Basic and acidic residues" evidence="5">
    <location>
        <begin position="439"/>
        <end position="477"/>
    </location>
</feature>
<protein>
    <recommendedName>
        <fullName evidence="3">Nucleolar protein 16</fullName>
    </recommendedName>
</protein>
<feature type="compositionally biased region" description="Basic and acidic residues" evidence="5">
    <location>
        <begin position="45"/>
        <end position="57"/>
    </location>
</feature>
<evidence type="ECO:0000256" key="1">
    <source>
        <dbReference type="ARBA" id="ARBA00004604"/>
    </source>
</evidence>
<dbReference type="PANTHER" id="PTHR13243">
    <property type="entry name" value="HSPC111 PROTEIN-RELATED"/>
    <property type="match status" value="1"/>
</dbReference>
<feature type="compositionally biased region" description="Polar residues" evidence="5">
    <location>
        <begin position="411"/>
        <end position="422"/>
    </location>
</feature>
<feature type="compositionally biased region" description="Basic and acidic residues" evidence="5">
    <location>
        <begin position="964"/>
        <end position="988"/>
    </location>
</feature>
<dbReference type="PANTHER" id="PTHR13243:SF1">
    <property type="entry name" value="NUCLEOLAR PROTEIN 16"/>
    <property type="match status" value="1"/>
</dbReference>
<evidence type="ECO:0000313" key="7">
    <source>
        <dbReference type="Proteomes" id="UP000050794"/>
    </source>
</evidence>
<feature type="compositionally biased region" description="Basic and acidic residues" evidence="5">
    <location>
        <begin position="785"/>
        <end position="802"/>
    </location>
</feature>
<feature type="compositionally biased region" description="Basic and acidic residues" evidence="5">
    <location>
        <begin position="1338"/>
        <end position="1349"/>
    </location>
</feature>
<feature type="compositionally biased region" description="Basic and acidic residues" evidence="5">
    <location>
        <begin position="1044"/>
        <end position="1053"/>
    </location>
</feature>
<reference evidence="6 7" key="2">
    <citation type="submission" date="2018-11" db="EMBL/GenBank/DDBJ databases">
        <authorList>
            <consortium name="Pathogen Informatics"/>
        </authorList>
    </citation>
    <scope>NUCLEOTIDE SEQUENCE [LARGE SCALE GENOMIC DNA]</scope>
</reference>
<dbReference type="WBParaSite" id="TCNE_0000639501-mRNA-1">
    <property type="protein sequence ID" value="TCNE_0000639501-mRNA-1"/>
    <property type="gene ID" value="TCNE_0000639501"/>
</dbReference>
<feature type="region of interest" description="Disordered" evidence="5">
    <location>
        <begin position="1274"/>
        <end position="1298"/>
    </location>
</feature>
<feature type="region of interest" description="Disordered" evidence="5">
    <location>
        <begin position="244"/>
        <end position="319"/>
    </location>
</feature>
<feature type="region of interest" description="Disordered" evidence="5">
    <location>
        <begin position="964"/>
        <end position="1118"/>
    </location>
</feature>
<dbReference type="EMBL" id="UYWY01019488">
    <property type="protein sequence ID" value="VDM37721.1"/>
    <property type="molecule type" value="Genomic_DNA"/>
</dbReference>
<feature type="region of interest" description="Disordered" evidence="5">
    <location>
        <begin position="539"/>
        <end position="681"/>
    </location>
</feature>
<feature type="compositionally biased region" description="Basic and acidic residues" evidence="5">
    <location>
        <begin position="587"/>
        <end position="617"/>
    </location>
</feature>
<evidence type="ECO:0000256" key="4">
    <source>
        <dbReference type="ARBA" id="ARBA00023242"/>
    </source>
</evidence>
<gene>
    <name evidence="6" type="ORF">TCNE_LOCUS6402</name>
</gene>
<name>A0A183UD25_TOXCA</name>
<feature type="compositionally biased region" description="Basic and acidic residues" evidence="5">
    <location>
        <begin position="172"/>
        <end position="190"/>
    </location>
</feature>
<feature type="compositionally biased region" description="Basic and acidic residues" evidence="5">
    <location>
        <begin position="926"/>
        <end position="941"/>
    </location>
</feature>
<feature type="compositionally biased region" description="Basic and acidic residues" evidence="5">
    <location>
        <begin position="710"/>
        <end position="721"/>
    </location>
</feature>
<feature type="compositionally biased region" description="Polar residues" evidence="5">
    <location>
        <begin position="196"/>
        <end position="211"/>
    </location>
</feature>
<proteinExistence type="inferred from homology"/>
<feature type="compositionally biased region" description="Basic and acidic residues" evidence="5">
    <location>
        <begin position="115"/>
        <end position="130"/>
    </location>
</feature>
<feature type="compositionally biased region" description="Acidic residues" evidence="5">
    <location>
        <begin position="1000"/>
        <end position="1009"/>
    </location>
</feature>
<reference evidence="8" key="1">
    <citation type="submission" date="2016-06" db="UniProtKB">
        <authorList>
            <consortium name="WormBaseParasite"/>
        </authorList>
    </citation>
    <scope>IDENTIFICATION</scope>
</reference>
<evidence type="ECO:0000256" key="2">
    <source>
        <dbReference type="ARBA" id="ARBA00008479"/>
    </source>
</evidence>
<comment type="subcellular location">
    <subcellularLocation>
        <location evidence="1">Nucleus</location>
        <location evidence="1">Nucleolus</location>
    </subcellularLocation>
</comment>
<feature type="compositionally biased region" description="Polar residues" evidence="5">
    <location>
        <begin position="280"/>
        <end position="299"/>
    </location>
</feature>
<feature type="compositionally biased region" description="Basic and acidic residues" evidence="5">
    <location>
        <begin position="640"/>
        <end position="666"/>
    </location>
</feature>
<feature type="compositionally biased region" description="Basic and acidic residues" evidence="5">
    <location>
        <begin position="500"/>
        <end position="522"/>
    </location>
</feature>
<feature type="compositionally biased region" description="Basic and acidic residues" evidence="5">
    <location>
        <begin position="546"/>
        <end position="562"/>
    </location>
</feature>
<feature type="compositionally biased region" description="Polar residues" evidence="5">
    <location>
        <begin position="669"/>
        <end position="678"/>
    </location>
</feature>
<dbReference type="GO" id="GO:0042273">
    <property type="term" value="P:ribosomal large subunit biogenesis"/>
    <property type="evidence" value="ECO:0007669"/>
    <property type="project" value="TreeGrafter"/>
</dbReference>